<dbReference type="InterPro" id="IPR001680">
    <property type="entry name" value="WD40_rpt"/>
</dbReference>
<dbReference type="Pfam" id="PF00400">
    <property type="entry name" value="WD40"/>
    <property type="match status" value="8"/>
</dbReference>
<dbReference type="SUPFAM" id="SSF52540">
    <property type="entry name" value="P-loop containing nucleoside triphosphate hydrolases"/>
    <property type="match status" value="1"/>
</dbReference>
<dbReference type="PANTHER" id="PTHR19879">
    <property type="entry name" value="TRANSCRIPTION INITIATION FACTOR TFIID"/>
    <property type="match status" value="1"/>
</dbReference>
<feature type="repeat" description="WD" evidence="3">
    <location>
        <begin position="784"/>
        <end position="825"/>
    </location>
</feature>
<evidence type="ECO:0000259" key="4">
    <source>
        <dbReference type="SMART" id="SM00530"/>
    </source>
</evidence>
<dbReference type="CDD" id="cd00200">
    <property type="entry name" value="WD40"/>
    <property type="match status" value="1"/>
</dbReference>
<feature type="domain" description="HTH cro/C1-type" evidence="4">
    <location>
        <begin position="21"/>
        <end position="77"/>
    </location>
</feature>
<organism evidence="5 6">
    <name type="scientific">Saccharopolyspora erythraea</name>
    <name type="common">Streptomyces erythraeus</name>
    <dbReference type="NCBI Taxonomy" id="1836"/>
    <lineage>
        <taxon>Bacteria</taxon>
        <taxon>Bacillati</taxon>
        <taxon>Actinomycetota</taxon>
        <taxon>Actinomycetes</taxon>
        <taxon>Pseudonocardiales</taxon>
        <taxon>Pseudonocardiaceae</taxon>
        <taxon>Saccharopolyspora</taxon>
    </lineage>
</organism>
<feature type="repeat" description="WD" evidence="3">
    <location>
        <begin position="826"/>
        <end position="858"/>
    </location>
</feature>
<dbReference type="PROSITE" id="PS00678">
    <property type="entry name" value="WD_REPEATS_1"/>
    <property type="match status" value="1"/>
</dbReference>
<reference evidence="5 6" key="1">
    <citation type="journal article" date="2019" name="Int. J. Syst. Evol. Microbiol.">
        <title>The Global Catalogue of Microorganisms (GCM) 10K type strain sequencing project: providing services to taxonomists for standard genome sequencing and annotation.</title>
        <authorList>
            <consortium name="The Broad Institute Genomics Platform"/>
            <consortium name="The Broad Institute Genome Sequencing Center for Infectious Disease"/>
            <person name="Wu L."/>
            <person name="Ma J."/>
        </authorList>
    </citation>
    <scope>NUCLEOTIDE SEQUENCE [LARGE SCALE GENOMIC DNA]</scope>
    <source>
        <strain evidence="5 6">JCM 10303</strain>
    </source>
</reference>
<evidence type="ECO:0000256" key="3">
    <source>
        <dbReference type="PROSITE-ProRule" id="PRU00221"/>
    </source>
</evidence>
<evidence type="ECO:0000313" key="6">
    <source>
        <dbReference type="Proteomes" id="UP001500729"/>
    </source>
</evidence>
<dbReference type="SMART" id="SM00320">
    <property type="entry name" value="WD40"/>
    <property type="match status" value="9"/>
</dbReference>
<evidence type="ECO:0000256" key="2">
    <source>
        <dbReference type="ARBA" id="ARBA00022737"/>
    </source>
</evidence>
<dbReference type="Pfam" id="PF20703">
    <property type="entry name" value="nSTAND1"/>
    <property type="match status" value="1"/>
</dbReference>
<dbReference type="RefSeq" id="WP_009949909.1">
    <property type="nucleotide sequence ID" value="NZ_BAAAGS010000076.1"/>
</dbReference>
<protein>
    <recommendedName>
        <fullName evidence="4">HTH cro/C1-type domain-containing protein</fullName>
    </recommendedName>
</protein>
<sequence>MPRPERPLDADNGPVAEFAAELRLLREKAGSPPYRELARRAHYSVTTLSEAAGGKRLPTLAVTLAYVSACGGNRDDWEQRWQEATAQLAAREAPTGSTNGGESDLECPYVGLAAFGPEDADRFFGRESLTYDLVSRVSRRRFLAVFGASGAGKSSLLRAGLLPRIRSRGEMAVLFTPGPHPLEECAAQLAGLTGGSAHRLHREIRDDARGLHLAALQAVAGAPPDGDLVVVVDQFEEIFTLCQDREERTAFLTALLTAARADNSRTRIVLGVRADFFARCAEHPELVEALRDAQLLVGPMSTEELRRAITQPAARVGHAVEGALLAQITAEATGQPGILPLVSHTMRETWRRRHGNTLTLVGYQAAGGIRDALARTAEELYTGLTEQQQARAAQIFVRLVALGEGTEDTKRRIARHELDTDDPDTDVVLDSLARTRLLTLDDGTVEITHEALIRCWPRLRRWLDEDRAGLRTHRELTEATAAWEALNHDPSALYRGTRLAVVREWANRGRTALTPRESAFLAASVRDEERAHRSVRRRNRQLYWLSVGLTVLLLLVSGIATGGELQRRNTTARMLAAEAEAVAATDTGTAIRRSLEAYHAYDTPETRSTVLSLAGHPNNHGELRQSGTSALAFSPDGAVLATGGQGELALWSHRTRIAELGSPQETAAYSALGFAPDGKRLAAGRENGQIEVWDTTGRVRIAATSGTGARITDVEFTGQILAVARGTTVELWDTALRQRTGELPGGFGTVWELALSPDGRTLALATDNGIVLWDLGTNTRLPELPQPRGPVNEVAFSPDGSRIAAARPDLSLSMWELTGSRRTTGFPGVTVPVSGLAFAPDGRTLLSASFDNTVTLWDGDRPGQRRTLLATEPGGLTDIAASRDGSIAAMSRDAILRWEMARLPLAAPESSAPITYTPDGSALVGAADGTLVEWRGNGAAGGVPLGRAVNAVFSRDRTKLALNSGNTVSVWDVVRRTKEAEWAVPEAHAIALSADGAQLAVADTEGTRIWNVAQRRPVTSLKGYPGRPSALDLSPDGRRLAAGGEGDVLMVWDVASGQRVAEEADTWGLPTFAPDGKHLAVFGYSGATLWDPENSSRGISGFTRLGRGMLADSSPATTAFSPDGRFLAAAGENNTVVLFDVVNGGPWATLTGHTGPVHSLAWNHDGSRLATAGGDGTIIEWSTAPDQAISQLCQMLAEDFPNHDQPRVTTCTR</sequence>
<dbReference type="InterPro" id="IPR011041">
    <property type="entry name" value="Quinoprot_gluc/sorb_DH_b-prop"/>
</dbReference>
<dbReference type="SMART" id="SM00530">
    <property type="entry name" value="HTH_XRE"/>
    <property type="match status" value="1"/>
</dbReference>
<feature type="repeat" description="WD" evidence="3">
    <location>
        <begin position="1150"/>
        <end position="1191"/>
    </location>
</feature>
<accession>A0ABN1E316</accession>
<keyword evidence="2" id="KW-0677">Repeat</keyword>
<dbReference type="PANTHER" id="PTHR19879:SF9">
    <property type="entry name" value="TRANSCRIPTION INITIATION FACTOR TFIID SUBUNIT 5"/>
    <property type="match status" value="1"/>
</dbReference>
<gene>
    <name evidence="5" type="ORF">GCM10009533_64480</name>
</gene>
<comment type="caution">
    <text evidence="5">The sequence shown here is derived from an EMBL/GenBank/DDBJ whole genome shotgun (WGS) entry which is preliminary data.</text>
</comment>
<keyword evidence="6" id="KW-1185">Reference proteome</keyword>
<proteinExistence type="predicted"/>
<dbReference type="InterPro" id="IPR015943">
    <property type="entry name" value="WD40/YVTN_repeat-like_dom_sf"/>
</dbReference>
<dbReference type="Proteomes" id="UP001500729">
    <property type="component" value="Unassembled WGS sequence"/>
</dbReference>
<keyword evidence="1 3" id="KW-0853">WD repeat</keyword>
<name>A0ABN1E316_SACER</name>
<dbReference type="InterPro" id="IPR011044">
    <property type="entry name" value="Quino_amine_DH_bsu"/>
</dbReference>
<feature type="repeat" description="WD" evidence="3">
    <location>
        <begin position="1021"/>
        <end position="1062"/>
    </location>
</feature>
<evidence type="ECO:0000256" key="1">
    <source>
        <dbReference type="ARBA" id="ARBA00022574"/>
    </source>
</evidence>
<dbReference type="InterPro" id="IPR019775">
    <property type="entry name" value="WD40_repeat_CS"/>
</dbReference>
<dbReference type="SUPFAM" id="SSF50952">
    <property type="entry name" value="Soluble quinoprotein glucose dehydrogenase"/>
    <property type="match status" value="1"/>
</dbReference>
<dbReference type="PROSITE" id="PS50294">
    <property type="entry name" value="WD_REPEATS_REGION"/>
    <property type="match status" value="2"/>
</dbReference>
<dbReference type="Pfam" id="PF13560">
    <property type="entry name" value="HTH_31"/>
    <property type="match status" value="1"/>
</dbReference>
<evidence type="ECO:0000313" key="5">
    <source>
        <dbReference type="EMBL" id="GAA0558069.1"/>
    </source>
</evidence>
<dbReference type="InterPro" id="IPR001387">
    <property type="entry name" value="Cro/C1-type_HTH"/>
</dbReference>
<dbReference type="EMBL" id="BAAAGS010000076">
    <property type="protein sequence ID" value="GAA0558069.1"/>
    <property type="molecule type" value="Genomic_DNA"/>
</dbReference>
<feature type="repeat" description="WD" evidence="3">
    <location>
        <begin position="662"/>
        <end position="694"/>
    </location>
</feature>
<dbReference type="SUPFAM" id="SSF50969">
    <property type="entry name" value="YVTN repeat-like/Quinoprotein amine dehydrogenase"/>
    <property type="match status" value="1"/>
</dbReference>
<dbReference type="InterPro" id="IPR049052">
    <property type="entry name" value="nSTAND1"/>
</dbReference>
<dbReference type="Gene3D" id="2.130.10.10">
    <property type="entry name" value="YVTN repeat-like/Quinoprotein amine dehydrogenase"/>
    <property type="match status" value="3"/>
</dbReference>
<dbReference type="PROSITE" id="PS50082">
    <property type="entry name" value="WD_REPEATS_2"/>
    <property type="match status" value="5"/>
</dbReference>
<dbReference type="InterPro" id="IPR027417">
    <property type="entry name" value="P-loop_NTPase"/>
</dbReference>